<protein>
    <recommendedName>
        <fullName evidence="3">DUF4230 domain-containing protein</fullName>
    </recommendedName>
</protein>
<proteinExistence type="predicted"/>
<evidence type="ECO:0000313" key="2">
    <source>
        <dbReference type="Proteomes" id="UP000018227"/>
    </source>
</evidence>
<organism evidence="1 2">
    <name type="scientific">Catonella morbi ATCC 51271</name>
    <dbReference type="NCBI Taxonomy" id="592026"/>
    <lineage>
        <taxon>Bacteria</taxon>
        <taxon>Bacillati</taxon>
        <taxon>Bacillota</taxon>
        <taxon>Clostridia</taxon>
        <taxon>Lachnospirales</taxon>
        <taxon>Lachnospiraceae</taxon>
        <taxon>Catonella</taxon>
    </lineage>
</organism>
<dbReference type="EMBL" id="ACIL03000021">
    <property type="protein sequence ID" value="ESL01627.1"/>
    <property type="molecule type" value="Genomic_DNA"/>
</dbReference>
<name>V2Y0Q4_9FIRM</name>
<gene>
    <name evidence="1" type="ORF">GCWU0000282_003188</name>
</gene>
<comment type="caution">
    <text evidence="1">The sequence shown here is derived from an EMBL/GenBank/DDBJ whole genome shotgun (WGS) entry which is preliminary data.</text>
</comment>
<sequence>MSCAKEIKNIALETSQMKSICELAVMECYYHNVAKYKEENATGILWWEKDRHFWMEYAGVVTIGVDTSLMNIEVKDENVTITIPPAKVLGCKVDETTLTEDSFIVAQNSAKVEAEHQTEAFKSAKDKLESEAKSNFTLLAAAQQRVQKLLEDYVTNIGNSVGKTYKIKWIYLEGAEELNKADVEPSASAISE</sequence>
<evidence type="ECO:0008006" key="3">
    <source>
        <dbReference type="Google" id="ProtNLM"/>
    </source>
</evidence>
<dbReference type="eggNOG" id="ENOG5032W5F">
    <property type="taxonomic scope" value="Bacteria"/>
</dbReference>
<dbReference type="Pfam" id="PF14014">
    <property type="entry name" value="DUF4230"/>
    <property type="match status" value="1"/>
</dbReference>
<accession>V2Y0Q4</accession>
<evidence type="ECO:0000313" key="1">
    <source>
        <dbReference type="EMBL" id="ESL01627.1"/>
    </source>
</evidence>
<dbReference type="HOGENOM" id="CLU_1401240_0_0_9"/>
<keyword evidence="2" id="KW-1185">Reference proteome</keyword>
<dbReference type="InterPro" id="IPR025324">
    <property type="entry name" value="DUF4230"/>
</dbReference>
<reference evidence="1 2" key="1">
    <citation type="submission" date="2013-06" db="EMBL/GenBank/DDBJ databases">
        <authorList>
            <person name="Weinstock G."/>
            <person name="Sodergren E."/>
            <person name="Clifton S."/>
            <person name="Fulton L."/>
            <person name="Fulton B."/>
            <person name="Courtney L."/>
            <person name="Fronick C."/>
            <person name="Harrison M."/>
            <person name="Strong C."/>
            <person name="Farmer C."/>
            <person name="Delahaunty K."/>
            <person name="Markovic C."/>
            <person name="Hall O."/>
            <person name="Minx P."/>
            <person name="Tomlinson C."/>
            <person name="Mitreva M."/>
            <person name="Nelson J."/>
            <person name="Hou S."/>
            <person name="Wollam A."/>
            <person name="Pepin K.H."/>
            <person name="Johnson M."/>
            <person name="Bhonagiri V."/>
            <person name="Nash W.E."/>
            <person name="Warren W."/>
            <person name="Chinwalla A."/>
            <person name="Mardis E.R."/>
            <person name="Wilson R.K."/>
        </authorList>
    </citation>
    <scope>NUCLEOTIDE SEQUENCE [LARGE SCALE GENOMIC DNA]</scope>
    <source>
        <strain evidence="1 2">ATCC 51271</strain>
    </source>
</reference>
<dbReference type="Proteomes" id="UP000018227">
    <property type="component" value="Unassembled WGS sequence"/>
</dbReference>
<dbReference type="AlphaFoldDB" id="V2Y0Q4"/>
<dbReference type="STRING" id="592026.GCWU0000282_003188"/>